<evidence type="ECO:0000256" key="1">
    <source>
        <dbReference type="SAM" id="Phobius"/>
    </source>
</evidence>
<evidence type="ECO:0008006" key="4">
    <source>
        <dbReference type="Google" id="ProtNLM"/>
    </source>
</evidence>
<keyword evidence="1" id="KW-1133">Transmembrane helix</keyword>
<dbReference type="AlphaFoldDB" id="A0A8J4EHH7"/>
<organism evidence="2 3">
    <name type="scientific">Actinocatenispora comari</name>
    <dbReference type="NCBI Taxonomy" id="2807577"/>
    <lineage>
        <taxon>Bacteria</taxon>
        <taxon>Bacillati</taxon>
        <taxon>Actinomycetota</taxon>
        <taxon>Actinomycetes</taxon>
        <taxon>Micromonosporales</taxon>
        <taxon>Micromonosporaceae</taxon>
        <taxon>Actinocatenispora</taxon>
    </lineage>
</organism>
<dbReference type="Proteomes" id="UP000614996">
    <property type="component" value="Unassembled WGS sequence"/>
</dbReference>
<sequence>MPAGTLGGMSSGLRSVPGRVWRIFRPAAARPGPAGYVLGVAGWLVAAAVAIAVGVVAVRAIGSGIAGDTTRPLSDQQVRRALATATPAPTSSAAGTGGGPVTALSTAGGDLTVRCTGDQATLLSWTPAQGYRADDVERGPSDDDAGLKFESDRREIRVKLTCTRGVATAHTTTSTDD</sequence>
<name>A0A8J4EHH7_9ACTN</name>
<gene>
    <name evidence="2" type="ORF">NUM_02820</name>
</gene>
<evidence type="ECO:0000313" key="2">
    <source>
        <dbReference type="EMBL" id="GIL25027.1"/>
    </source>
</evidence>
<dbReference type="EMBL" id="BOPO01000002">
    <property type="protein sequence ID" value="GIL25027.1"/>
    <property type="molecule type" value="Genomic_DNA"/>
</dbReference>
<proteinExistence type="predicted"/>
<protein>
    <recommendedName>
        <fullName evidence="4">Septum formation initiator</fullName>
    </recommendedName>
</protein>
<keyword evidence="1" id="KW-0812">Transmembrane</keyword>
<feature type="transmembrane region" description="Helical" evidence="1">
    <location>
        <begin position="40"/>
        <end position="61"/>
    </location>
</feature>
<keyword evidence="1" id="KW-0472">Membrane</keyword>
<comment type="caution">
    <text evidence="2">The sequence shown here is derived from an EMBL/GenBank/DDBJ whole genome shotgun (WGS) entry which is preliminary data.</text>
</comment>
<keyword evidence="3" id="KW-1185">Reference proteome</keyword>
<accession>A0A8J4EHH7</accession>
<reference evidence="3" key="1">
    <citation type="journal article" date="2021" name="Int. J. Syst. Evol. Microbiol.">
        <title>Actinocatenispora comari sp. nov., an endophytic actinomycete isolated from aerial parts of Comarum salesowianum.</title>
        <authorList>
            <person name="Oyunbileg N."/>
            <person name="Iizaka Y."/>
            <person name="Hamada M."/>
            <person name="Davaapurev B.O."/>
            <person name="Fukumoto A."/>
            <person name="Tsetseg B."/>
            <person name="Kato F."/>
            <person name="Tamura T."/>
            <person name="Batkhuu J."/>
            <person name="Anzai Y."/>
        </authorList>
    </citation>
    <scope>NUCLEOTIDE SEQUENCE [LARGE SCALE GENOMIC DNA]</scope>
    <source>
        <strain evidence="3">NUM-2625</strain>
    </source>
</reference>
<evidence type="ECO:0000313" key="3">
    <source>
        <dbReference type="Proteomes" id="UP000614996"/>
    </source>
</evidence>